<keyword evidence="1" id="KW-0472">Membrane</keyword>
<dbReference type="OrthoDB" id="9804124at2"/>
<sequence>MEIGRRVDHLSILIVVLFVIMSGTLVYWQVDVAGKVVSNPRNMRLCLETNVPLRGRIFDRKGVLLADM</sequence>
<dbReference type="GO" id="GO:0016740">
    <property type="term" value="F:transferase activity"/>
    <property type="evidence" value="ECO:0007669"/>
    <property type="project" value="UniProtKB-KW"/>
</dbReference>
<evidence type="ECO:0000256" key="1">
    <source>
        <dbReference type="SAM" id="Phobius"/>
    </source>
</evidence>
<reference evidence="2 3" key="1">
    <citation type="submission" date="2018-06" db="EMBL/GenBank/DDBJ databases">
        <title>Genomic Encyclopedia of Archaeal and Bacterial Type Strains, Phase II (KMG-II): from individual species to whole genera.</title>
        <authorList>
            <person name="Goeker M."/>
        </authorList>
    </citation>
    <scope>NUCLEOTIDE SEQUENCE [LARGE SCALE GENOMIC DNA]</scope>
    <source>
        <strain evidence="2 3">ATCC BAA-1881</strain>
    </source>
</reference>
<keyword evidence="2" id="KW-0808">Transferase</keyword>
<protein>
    <submittedName>
        <fullName evidence="2">Peptidoglycan glycosyltransferase</fullName>
    </submittedName>
</protein>
<comment type="caution">
    <text evidence="2">The sequence shown here is derived from an EMBL/GenBank/DDBJ whole genome shotgun (WGS) entry which is preliminary data.</text>
</comment>
<organism evidence="2 3">
    <name type="scientific">Thermosporothrix hazakensis</name>
    <dbReference type="NCBI Taxonomy" id="644383"/>
    <lineage>
        <taxon>Bacteria</taxon>
        <taxon>Bacillati</taxon>
        <taxon>Chloroflexota</taxon>
        <taxon>Ktedonobacteria</taxon>
        <taxon>Ktedonobacterales</taxon>
        <taxon>Thermosporotrichaceae</taxon>
        <taxon>Thermosporothrix</taxon>
    </lineage>
</organism>
<proteinExistence type="predicted"/>
<keyword evidence="1" id="KW-1133">Transmembrane helix</keyword>
<keyword evidence="3" id="KW-1185">Reference proteome</keyword>
<evidence type="ECO:0000313" key="3">
    <source>
        <dbReference type="Proteomes" id="UP000248806"/>
    </source>
</evidence>
<dbReference type="RefSeq" id="WP_111319673.1">
    <property type="nucleotide sequence ID" value="NZ_BIFX01000001.1"/>
</dbReference>
<gene>
    <name evidence="2" type="ORF">EI42_01104</name>
</gene>
<dbReference type="EMBL" id="QKUF01000002">
    <property type="protein sequence ID" value="PZW34267.1"/>
    <property type="molecule type" value="Genomic_DNA"/>
</dbReference>
<feature type="transmembrane region" description="Helical" evidence="1">
    <location>
        <begin position="12"/>
        <end position="30"/>
    </location>
</feature>
<dbReference type="Proteomes" id="UP000248806">
    <property type="component" value="Unassembled WGS sequence"/>
</dbReference>
<accession>A0A326US21</accession>
<name>A0A326US21_THEHA</name>
<evidence type="ECO:0000313" key="2">
    <source>
        <dbReference type="EMBL" id="PZW34267.1"/>
    </source>
</evidence>
<keyword evidence="1" id="KW-0812">Transmembrane</keyword>
<dbReference type="AlphaFoldDB" id="A0A326US21"/>